<evidence type="ECO:0000313" key="3">
    <source>
        <dbReference type="Proteomes" id="UP000435138"/>
    </source>
</evidence>
<keyword evidence="3" id="KW-1185">Reference proteome</keyword>
<protein>
    <recommendedName>
        <fullName evidence="1">DUF7660 domain-containing protein</fullName>
    </recommendedName>
</protein>
<sequence length="73" mass="8416">MNSNLVHDRDSFLIFLRQLSVSLQNPDVGDWENRDLASFLEAMEAWTNDRPQAFPENPWQHAATLLAAAKIYE</sequence>
<dbReference type="InterPro" id="IPR056077">
    <property type="entry name" value="DUF7660"/>
</dbReference>
<dbReference type="AlphaFoldDB" id="A0A6A8AFW1"/>
<gene>
    <name evidence="2" type="ORF">GAO09_28645</name>
</gene>
<reference evidence="2 3" key="1">
    <citation type="submission" date="2019-11" db="EMBL/GenBank/DDBJ databases">
        <title>Genome analysis of Rhizobacterium cereale a novel genus and species isolated from maize roots in North Spain.</title>
        <authorList>
            <person name="Menendez E."/>
            <person name="Flores-Felix J.D."/>
            <person name="Ramirez-Bahena M.-H."/>
            <person name="Igual J.M."/>
            <person name="Garcia-Fraile P."/>
            <person name="Peix A."/>
            <person name="Velazquez E."/>
        </authorList>
    </citation>
    <scope>NUCLEOTIDE SEQUENCE [LARGE SCALE GENOMIC DNA]</scope>
    <source>
        <strain evidence="2 3">RZME27</strain>
    </source>
</reference>
<feature type="domain" description="DUF7660" evidence="1">
    <location>
        <begin position="9"/>
        <end position="73"/>
    </location>
</feature>
<dbReference type="Proteomes" id="UP000435138">
    <property type="component" value="Unassembled WGS sequence"/>
</dbReference>
<name>A0A6A8AFW1_9HYPH</name>
<dbReference type="Pfam" id="PF24693">
    <property type="entry name" value="DUF7660"/>
    <property type="match status" value="1"/>
</dbReference>
<accession>A0A6A8AFW1</accession>
<dbReference type="RefSeq" id="WP_153360238.1">
    <property type="nucleotide sequence ID" value="NZ_JAYKOO010000004.1"/>
</dbReference>
<evidence type="ECO:0000313" key="2">
    <source>
        <dbReference type="EMBL" id="MQY50002.1"/>
    </source>
</evidence>
<dbReference type="EMBL" id="WIXI01000051">
    <property type="protein sequence ID" value="MQY50002.1"/>
    <property type="molecule type" value="Genomic_DNA"/>
</dbReference>
<proteinExistence type="predicted"/>
<comment type="caution">
    <text evidence="2">The sequence shown here is derived from an EMBL/GenBank/DDBJ whole genome shotgun (WGS) entry which is preliminary data.</text>
</comment>
<evidence type="ECO:0000259" key="1">
    <source>
        <dbReference type="Pfam" id="PF24693"/>
    </source>
</evidence>
<organism evidence="2 3">
    <name type="scientific">Endobacterium cereale</name>
    <dbReference type="NCBI Taxonomy" id="2663029"/>
    <lineage>
        <taxon>Bacteria</taxon>
        <taxon>Pseudomonadati</taxon>
        <taxon>Pseudomonadota</taxon>
        <taxon>Alphaproteobacteria</taxon>
        <taxon>Hyphomicrobiales</taxon>
        <taxon>Rhizobiaceae</taxon>
        <taxon>Endobacterium</taxon>
    </lineage>
</organism>